<keyword evidence="7" id="KW-1185">Reference proteome</keyword>
<dbReference type="AlphaFoldDB" id="A0A2U2DXT0"/>
<evidence type="ECO:0000256" key="2">
    <source>
        <dbReference type="ARBA" id="ARBA00022679"/>
    </source>
</evidence>
<keyword evidence="3" id="KW-0677">Repeat</keyword>
<reference evidence="6 7" key="1">
    <citation type="submission" date="2018-05" db="EMBL/GenBank/DDBJ databases">
        <title>The draft genome of strain NS-104.</title>
        <authorList>
            <person name="Hang P."/>
            <person name="Jiang J."/>
        </authorList>
    </citation>
    <scope>NUCLEOTIDE SEQUENCE [LARGE SCALE GENOMIC DNA]</scope>
    <source>
        <strain evidence="6 7">NS-104</strain>
    </source>
</reference>
<dbReference type="SUPFAM" id="SSF53756">
    <property type="entry name" value="UDP-Glycosyltransferase/glycogen phosphorylase"/>
    <property type="match status" value="1"/>
</dbReference>
<evidence type="ECO:0000256" key="3">
    <source>
        <dbReference type="ARBA" id="ARBA00022737"/>
    </source>
</evidence>
<dbReference type="PANTHER" id="PTHR44366">
    <property type="entry name" value="UDP-N-ACETYLGLUCOSAMINE--PEPTIDE N-ACETYLGLUCOSAMINYLTRANSFERASE 110 KDA SUBUNIT"/>
    <property type="match status" value="1"/>
</dbReference>
<dbReference type="Proteomes" id="UP000245252">
    <property type="component" value="Unassembled WGS sequence"/>
</dbReference>
<dbReference type="Gene3D" id="3.40.50.11380">
    <property type="match status" value="1"/>
</dbReference>
<feature type="domain" description="O-GlcNAc transferase C-terminal" evidence="5">
    <location>
        <begin position="246"/>
        <end position="407"/>
    </location>
</feature>
<evidence type="ECO:0000259" key="5">
    <source>
        <dbReference type="Pfam" id="PF13844"/>
    </source>
</evidence>
<feature type="domain" description="O-GlcNAc transferase C-terminal" evidence="5">
    <location>
        <begin position="417"/>
        <end position="601"/>
    </location>
</feature>
<dbReference type="InterPro" id="IPR029489">
    <property type="entry name" value="OGT/SEC/SPY_C"/>
</dbReference>
<dbReference type="Gene3D" id="1.25.40.10">
    <property type="entry name" value="Tetratricopeptide repeat domain"/>
    <property type="match status" value="1"/>
</dbReference>
<dbReference type="GO" id="GO:0097363">
    <property type="term" value="F:protein O-acetylglucosaminyltransferase activity"/>
    <property type="evidence" value="ECO:0007669"/>
    <property type="project" value="TreeGrafter"/>
</dbReference>
<organism evidence="6 7">
    <name type="scientific">Metarhizobium album</name>
    <dbReference type="NCBI Taxonomy" id="2182425"/>
    <lineage>
        <taxon>Bacteria</taxon>
        <taxon>Pseudomonadati</taxon>
        <taxon>Pseudomonadota</taxon>
        <taxon>Alphaproteobacteria</taxon>
        <taxon>Hyphomicrobiales</taxon>
        <taxon>Rhizobiaceae</taxon>
        <taxon>Metarhizobium</taxon>
    </lineage>
</organism>
<dbReference type="PANTHER" id="PTHR44366:SF1">
    <property type="entry name" value="UDP-N-ACETYLGLUCOSAMINE--PEPTIDE N-ACETYLGLUCOSAMINYLTRANSFERASE 110 KDA SUBUNIT"/>
    <property type="match status" value="1"/>
</dbReference>
<keyword evidence="2 6" id="KW-0808">Transferase</keyword>
<dbReference type="SUPFAM" id="SSF48452">
    <property type="entry name" value="TPR-like"/>
    <property type="match status" value="1"/>
</dbReference>
<dbReference type="RefSeq" id="WP_109456637.1">
    <property type="nucleotide sequence ID" value="NZ_QFBC01000001.1"/>
</dbReference>
<dbReference type="EMBL" id="QFBC01000001">
    <property type="protein sequence ID" value="PWE58120.1"/>
    <property type="molecule type" value="Genomic_DNA"/>
</dbReference>
<evidence type="ECO:0000256" key="1">
    <source>
        <dbReference type="ARBA" id="ARBA00004922"/>
    </source>
</evidence>
<dbReference type="GO" id="GO:0006493">
    <property type="term" value="P:protein O-linked glycosylation"/>
    <property type="evidence" value="ECO:0007669"/>
    <property type="project" value="InterPro"/>
</dbReference>
<dbReference type="Pfam" id="PF13844">
    <property type="entry name" value="Glyco_transf_41"/>
    <property type="match status" value="2"/>
</dbReference>
<evidence type="ECO:0000313" key="6">
    <source>
        <dbReference type="EMBL" id="PWE58120.1"/>
    </source>
</evidence>
<sequence>MSQTLKKALQTYQQGDFPSALKLTERVISAERVRNQDTYALLGNTNLKLGRMLDAADAFAEASSFSSPKSAMLAKFAVTLYHNAGARDKILGVGERAVKLNPGDTDLAFTYVNTLFSEGRFGETAPYLDNLDRTNPQHMAMIVNCHRLNNNFEVLLRELKQACRLDPGNLLLQTSKFVVGREVCDVEILAEFEAIMKEPDGPLATKLLASEPALGRVFWNDDEAISRRPNSDSTRVAAVPAAPARRAFSAAGGKIRIGYLSNDFYDHPTMRLFGQVLALHDRDAFDVTLFCHSDGQHRDWQERHFPPVVRKAIVPVKEMSDGAAADAISARDIDILVDLKGHTMNARLGIVNRSDAPVKATYLGYPGSVHGADLDYAITDRFVTPDASKAFFTEKLCRLPESYQANDTTGRPLPHASSRAEWSLPEDAFVFASFNAVPKITPRTIALWANILDRVPGSVLWILCDRPLARVNLRSAFAEAGIAGERILFTGSANYADHLARVPLADLALDTFPCNGHTTTSDMLWAGLPVLSSRGNSFASRVSESLLNAIGLSELVARDDEAFCTMATAIARAPGKVAELKERLEENRFCAPLFNGARITAHLERAYGLMAERARAGLAPDHIDVPALPALERPFASRQRGG</sequence>
<accession>A0A2U2DXT0</accession>
<dbReference type="InterPro" id="IPR011990">
    <property type="entry name" value="TPR-like_helical_dom_sf"/>
</dbReference>
<keyword evidence="4" id="KW-0802">TPR repeat</keyword>
<gene>
    <name evidence="6" type="ORF">DEM27_02740</name>
</gene>
<evidence type="ECO:0000313" key="7">
    <source>
        <dbReference type="Proteomes" id="UP000245252"/>
    </source>
</evidence>
<proteinExistence type="predicted"/>
<dbReference type="OrthoDB" id="146908at2"/>
<dbReference type="InterPro" id="IPR037919">
    <property type="entry name" value="OGT"/>
</dbReference>
<evidence type="ECO:0000256" key="4">
    <source>
        <dbReference type="ARBA" id="ARBA00022803"/>
    </source>
</evidence>
<name>A0A2U2DXT0_9HYPH</name>
<protein>
    <submittedName>
        <fullName evidence="6">Glycosyl transferase</fullName>
    </submittedName>
</protein>
<comment type="caution">
    <text evidence="6">The sequence shown here is derived from an EMBL/GenBank/DDBJ whole genome shotgun (WGS) entry which is preliminary data.</text>
</comment>
<dbReference type="Gene3D" id="3.40.50.2000">
    <property type="entry name" value="Glycogen Phosphorylase B"/>
    <property type="match status" value="1"/>
</dbReference>
<comment type="pathway">
    <text evidence="1">Protein modification; protein glycosylation.</text>
</comment>